<dbReference type="AlphaFoldDB" id="A0AAD7XUY1"/>
<dbReference type="InterPro" id="IPR032675">
    <property type="entry name" value="LRR_dom_sf"/>
</dbReference>
<dbReference type="SUPFAM" id="SSF52047">
    <property type="entry name" value="RNI-like"/>
    <property type="match status" value="1"/>
</dbReference>
<organism evidence="1 2">
    <name type="scientific">Lichtheimia ornata</name>
    <dbReference type="NCBI Taxonomy" id="688661"/>
    <lineage>
        <taxon>Eukaryota</taxon>
        <taxon>Fungi</taxon>
        <taxon>Fungi incertae sedis</taxon>
        <taxon>Mucoromycota</taxon>
        <taxon>Mucoromycotina</taxon>
        <taxon>Mucoromycetes</taxon>
        <taxon>Mucorales</taxon>
        <taxon>Lichtheimiaceae</taxon>
        <taxon>Lichtheimia</taxon>
    </lineage>
</organism>
<name>A0AAD7XUY1_9FUNG</name>
<protein>
    <recommendedName>
        <fullName evidence="3">F-box domain-containing protein</fullName>
    </recommendedName>
</protein>
<dbReference type="Gene3D" id="3.80.10.10">
    <property type="entry name" value="Ribonuclease Inhibitor"/>
    <property type="match status" value="2"/>
</dbReference>
<gene>
    <name evidence="1" type="ORF">O0I10_006265</name>
</gene>
<sequence>MEDSIWTDLCKQPILKAPSGKYAQLVHDSTAQLHQSLQPILSALNLRAIGFTKCANFDAALRDAKVLQQLAPSSALGYIREADIYSERGQQLQVIDVCDRGMMMVDAKDTQYDVLKRAKTDAEQRQNTRIDFISQLPLDVVITSLIPMFMDGYLHWDKRCPYLYVSNLWRDRVFQCLDGSEFGTVFEVTDLSQVVRFARRIKILSVGEYTRGTWLGNLLRYNDFGSLQKLYVQDVSAHCVDYLVSSLMSISGTLTHCTIELEGDSMLPIGDILLNCSNLDSLEIAQTYAPSISTLPMTTWPKLRTLIIFTSRIGMITSDEIIAIGKRFPSLKKLQLSPCEDVESTRVVLEYYPWMNALRLDTFGSGFAITIDDDGPLFKEVGITRFNVALSVLENDPWKGVIDILRQHQQTLEFITFYANIPGQPEEIYNIEYGRLKKLHLSKSGWWIPHNAPMLEELKITWSSLTSESTMPDTTPLPPMLKKMELSLYPVFGDVDKAALEQYIQRFAHHSQLKELIVAFDYSNDVANVLHAILHLGQLERLRIECKGDWDSTQMERFFDGLSKGCPNLSSLGISSWKAPSTYAMNALKRLVHLEEFGFSIKNMDDDDGFWHGIQTFPQLKCIHVYAGNTKNMSRLRRLREQRPDLKIVVTKRVTFW</sequence>
<dbReference type="EMBL" id="JARTCD010000027">
    <property type="protein sequence ID" value="KAJ8657994.1"/>
    <property type="molecule type" value="Genomic_DNA"/>
</dbReference>
<proteinExistence type="predicted"/>
<keyword evidence="2" id="KW-1185">Reference proteome</keyword>
<dbReference type="Proteomes" id="UP001234581">
    <property type="component" value="Unassembled WGS sequence"/>
</dbReference>
<comment type="caution">
    <text evidence="1">The sequence shown here is derived from an EMBL/GenBank/DDBJ whole genome shotgun (WGS) entry which is preliminary data.</text>
</comment>
<dbReference type="RefSeq" id="XP_058342907.1">
    <property type="nucleotide sequence ID" value="XM_058486295.1"/>
</dbReference>
<accession>A0AAD7XUY1</accession>
<reference evidence="1 2" key="1">
    <citation type="submission" date="2023-03" db="EMBL/GenBank/DDBJ databases">
        <title>Genome sequence of Lichtheimia ornata CBS 291.66.</title>
        <authorList>
            <person name="Mohabir J.T."/>
            <person name="Shea T.P."/>
            <person name="Kurbessoian T."/>
            <person name="Berby B."/>
            <person name="Fontaine J."/>
            <person name="Livny J."/>
            <person name="Gnirke A."/>
            <person name="Stajich J.E."/>
            <person name="Cuomo C.A."/>
        </authorList>
    </citation>
    <scope>NUCLEOTIDE SEQUENCE [LARGE SCALE GENOMIC DNA]</scope>
    <source>
        <strain evidence="1">CBS 291.66</strain>
    </source>
</reference>
<dbReference type="PANTHER" id="PTHR38926">
    <property type="entry name" value="F-BOX DOMAIN CONTAINING PROTEIN, EXPRESSED"/>
    <property type="match status" value="1"/>
</dbReference>
<dbReference type="GeneID" id="83213676"/>
<dbReference type="PANTHER" id="PTHR38926:SF5">
    <property type="entry name" value="F-BOX AND LEUCINE-RICH REPEAT PROTEIN 6"/>
    <property type="match status" value="1"/>
</dbReference>
<evidence type="ECO:0000313" key="1">
    <source>
        <dbReference type="EMBL" id="KAJ8657994.1"/>
    </source>
</evidence>
<evidence type="ECO:0008006" key="3">
    <source>
        <dbReference type="Google" id="ProtNLM"/>
    </source>
</evidence>
<evidence type="ECO:0000313" key="2">
    <source>
        <dbReference type="Proteomes" id="UP001234581"/>
    </source>
</evidence>